<evidence type="ECO:0000256" key="5">
    <source>
        <dbReference type="ARBA" id="ARBA00022490"/>
    </source>
</evidence>
<reference evidence="13 14" key="1">
    <citation type="submission" date="2016-08" db="EMBL/GenBank/DDBJ databases">
        <title>A Parts List for Fungal Cellulosomes Revealed by Comparative Genomics.</title>
        <authorList>
            <consortium name="DOE Joint Genome Institute"/>
            <person name="Haitjema C.H."/>
            <person name="Gilmore S.P."/>
            <person name="Henske J.K."/>
            <person name="Solomon K.V."/>
            <person name="De Groot R."/>
            <person name="Kuo A."/>
            <person name="Mondo S.J."/>
            <person name="Salamov A.A."/>
            <person name="Labutti K."/>
            <person name="Zhao Z."/>
            <person name="Chiniquy J."/>
            <person name="Barry K."/>
            <person name="Brewer H.M."/>
            <person name="Purvine S.O."/>
            <person name="Wright A.T."/>
            <person name="Boxma B."/>
            <person name="Van Alen T."/>
            <person name="Hackstein J.H."/>
            <person name="Baker S.E."/>
            <person name="Grigoriev I.V."/>
            <person name="O'Malley M.A."/>
        </authorList>
    </citation>
    <scope>NUCLEOTIDE SEQUENCE [LARGE SCALE GENOMIC DNA]</scope>
    <source>
        <strain evidence="13 14">S4</strain>
    </source>
</reference>
<dbReference type="FunFam" id="3.30.230.70:FF:000005">
    <property type="entry name" value="Exosome complex component RRP45"/>
    <property type="match status" value="1"/>
</dbReference>
<dbReference type="Pfam" id="PF01138">
    <property type="entry name" value="RNase_PH"/>
    <property type="match status" value="1"/>
</dbReference>
<feature type="domain" description="Exoribonuclease phosphorolytic" evidence="11">
    <location>
        <begin position="33"/>
        <end position="164"/>
    </location>
</feature>
<dbReference type="PANTHER" id="PTHR11097:SF14">
    <property type="entry name" value="EXOSOME COMPLEX COMPONENT RRP45"/>
    <property type="match status" value="1"/>
</dbReference>
<dbReference type="Proteomes" id="UP000193944">
    <property type="component" value="Unassembled WGS sequence"/>
</dbReference>
<evidence type="ECO:0000256" key="6">
    <source>
        <dbReference type="ARBA" id="ARBA00022552"/>
    </source>
</evidence>
<evidence type="ECO:0000256" key="10">
    <source>
        <dbReference type="ARBA" id="ARBA00077933"/>
    </source>
</evidence>
<dbReference type="InterPro" id="IPR001247">
    <property type="entry name" value="ExoRNase_PH_dom1"/>
</dbReference>
<dbReference type="GO" id="GO:0071035">
    <property type="term" value="P:nuclear polyadenylation-dependent rRNA catabolic process"/>
    <property type="evidence" value="ECO:0007669"/>
    <property type="project" value="EnsemblFungi"/>
</dbReference>
<keyword evidence="6" id="KW-0698">rRNA processing</keyword>
<dbReference type="SUPFAM" id="SSF54211">
    <property type="entry name" value="Ribosomal protein S5 domain 2-like"/>
    <property type="match status" value="1"/>
</dbReference>
<dbReference type="GO" id="GO:0016075">
    <property type="term" value="P:rRNA catabolic process"/>
    <property type="evidence" value="ECO:0007669"/>
    <property type="project" value="TreeGrafter"/>
</dbReference>
<evidence type="ECO:0000256" key="3">
    <source>
        <dbReference type="ARBA" id="ARBA00006678"/>
    </source>
</evidence>
<keyword evidence="7" id="KW-0271">Exosome</keyword>
<dbReference type="InterPro" id="IPR050590">
    <property type="entry name" value="Exosome_comp_Rrp42_subfam"/>
</dbReference>
<dbReference type="GO" id="GO:0034475">
    <property type="term" value="P:U4 snRNA 3'-end processing"/>
    <property type="evidence" value="ECO:0007669"/>
    <property type="project" value="EnsemblFungi"/>
</dbReference>
<dbReference type="GO" id="GO:0000176">
    <property type="term" value="C:nuclear exosome (RNase complex)"/>
    <property type="evidence" value="ECO:0007669"/>
    <property type="project" value="EnsemblFungi"/>
</dbReference>
<dbReference type="GO" id="GO:0034473">
    <property type="term" value="P:U1 snRNA 3'-end processing"/>
    <property type="evidence" value="ECO:0007669"/>
    <property type="project" value="EnsemblFungi"/>
</dbReference>
<dbReference type="GO" id="GO:0035925">
    <property type="term" value="F:mRNA 3'-UTR AU-rich region binding"/>
    <property type="evidence" value="ECO:0007669"/>
    <property type="project" value="TreeGrafter"/>
</dbReference>
<organism evidence="13 14">
    <name type="scientific">Anaeromyces robustus</name>
    <dbReference type="NCBI Taxonomy" id="1754192"/>
    <lineage>
        <taxon>Eukaryota</taxon>
        <taxon>Fungi</taxon>
        <taxon>Fungi incertae sedis</taxon>
        <taxon>Chytridiomycota</taxon>
        <taxon>Chytridiomycota incertae sedis</taxon>
        <taxon>Neocallimastigomycetes</taxon>
        <taxon>Neocallimastigales</taxon>
        <taxon>Neocallimastigaceae</taxon>
        <taxon>Anaeromyces</taxon>
    </lineage>
</organism>
<dbReference type="Pfam" id="PF03725">
    <property type="entry name" value="RNase_PH_C"/>
    <property type="match status" value="1"/>
</dbReference>
<dbReference type="GO" id="GO:0000467">
    <property type="term" value="P:exonucleolytic trimming to generate mature 3'-end of 5.8S rRNA from tricistronic rRNA transcript (SSU-rRNA, 5.8S rRNA, LSU-rRNA)"/>
    <property type="evidence" value="ECO:0007669"/>
    <property type="project" value="EnsemblFungi"/>
</dbReference>
<evidence type="ECO:0000256" key="4">
    <source>
        <dbReference type="ARBA" id="ARBA00019572"/>
    </source>
</evidence>
<feature type="non-terminal residue" evidence="13">
    <location>
        <position position="278"/>
    </location>
</feature>
<dbReference type="OrthoDB" id="10264038at2759"/>
<evidence type="ECO:0000259" key="11">
    <source>
        <dbReference type="Pfam" id="PF01138"/>
    </source>
</evidence>
<accession>A0A1Y1X160</accession>
<evidence type="ECO:0000256" key="1">
    <source>
        <dbReference type="ARBA" id="ARBA00004496"/>
    </source>
</evidence>
<evidence type="ECO:0000313" key="13">
    <source>
        <dbReference type="EMBL" id="ORX79540.1"/>
    </source>
</evidence>
<evidence type="ECO:0000313" key="14">
    <source>
        <dbReference type="Proteomes" id="UP000193944"/>
    </source>
</evidence>
<sequence length="278" mass="31661">MNRELEPSINEKNFLYNALRQGKRIDGRGIYDVRNIRITFGNQYGHVQVQLGKTRVFANVSWEIVKPYPDQPTEGFLRFNTEMSPMASPEFEAEKLSEVEVIVSRLLEKALRRSRAIDTEGLCIIAGEKVWSIRVDIRVLDHEGNITDCACIAAIAALYHFRRPEYTIEDDEVTILPLDQCNPVPLSIHHTPICISFAFFDEGELMVVDPNLLEEQVKEGDMTITLNSHKELCIIHKAGGIPLEIDQILRCTKIASVKVSEITELINNALKEDEKKRE</sequence>
<dbReference type="Gene3D" id="3.30.230.70">
    <property type="entry name" value="GHMP Kinase, N-terminal domain"/>
    <property type="match status" value="1"/>
</dbReference>
<dbReference type="GO" id="GO:0071038">
    <property type="term" value="P:TRAMP-dependent tRNA surveillance pathway"/>
    <property type="evidence" value="ECO:0007669"/>
    <property type="project" value="EnsemblFungi"/>
</dbReference>
<evidence type="ECO:0000259" key="12">
    <source>
        <dbReference type="Pfam" id="PF03725"/>
    </source>
</evidence>
<dbReference type="GO" id="GO:0071028">
    <property type="term" value="P:nuclear mRNA surveillance"/>
    <property type="evidence" value="ECO:0007669"/>
    <property type="project" value="TreeGrafter"/>
</dbReference>
<keyword evidence="14" id="KW-1185">Reference proteome</keyword>
<keyword evidence="9" id="KW-0539">Nucleus</keyword>
<reference evidence="13 14" key="2">
    <citation type="submission" date="2016-08" db="EMBL/GenBank/DDBJ databases">
        <title>Pervasive Adenine N6-methylation of Active Genes in Fungi.</title>
        <authorList>
            <consortium name="DOE Joint Genome Institute"/>
            <person name="Mondo S.J."/>
            <person name="Dannebaum R.O."/>
            <person name="Kuo R.C."/>
            <person name="Labutti K."/>
            <person name="Haridas S."/>
            <person name="Kuo A."/>
            <person name="Salamov A."/>
            <person name="Ahrendt S.R."/>
            <person name="Lipzen A."/>
            <person name="Sullivan W."/>
            <person name="Andreopoulos W.B."/>
            <person name="Clum A."/>
            <person name="Lindquist E."/>
            <person name="Daum C."/>
            <person name="Ramamoorthy G.K."/>
            <person name="Gryganskyi A."/>
            <person name="Culley D."/>
            <person name="Magnuson J.K."/>
            <person name="James T.Y."/>
            <person name="O'Malley M.A."/>
            <person name="Stajich J.E."/>
            <person name="Spatafora J.W."/>
            <person name="Visel A."/>
            <person name="Grigoriev I.V."/>
        </authorList>
    </citation>
    <scope>NUCLEOTIDE SEQUENCE [LARGE SCALE GENOMIC DNA]</scope>
    <source>
        <strain evidence="13 14">S4</strain>
    </source>
</reference>
<dbReference type="SUPFAM" id="SSF55666">
    <property type="entry name" value="Ribonuclease PH domain 2-like"/>
    <property type="match status" value="1"/>
</dbReference>
<dbReference type="STRING" id="1754192.A0A1Y1X160"/>
<evidence type="ECO:0000256" key="9">
    <source>
        <dbReference type="ARBA" id="ARBA00023242"/>
    </source>
</evidence>
<evidence type="ECO:0000256" key="7">
    <source>
        <dbReference type="ARBA" id="ARBA00022835"/>
    </source>
</evidence>
<dbReference type="GO" id="GO:0005730">
    <property type="term" value="C:nucleolus"/>
    <property type="evidence" value="ECO:0007669"/>
    <property type="project" value="UniProtKB-SubCell"/>
</dbReference>
<comment type="similarity">
    <text evidence="3">Belongs to the RNase PH family.</text>
</comment>
<dbReference type="InterPro" id="IPR027408">
    <property type="entry name" value="PNPase/RNase_PH_dom_sf"/>
</dbReference>
<keyword evidence="8" id="KW-0694">RNA-binding</keyword>
<dbReference type="GO" id="GO:0000177">
    <property type="term" value="C:cytoplasmic exosome (RNase complex)"/>
    <property type="evidence" value="ECO:0007669"/>
    <property type="project" value="EnsemblFungi"/>
</dbReference>
<dbReference type="CDD" id="cd11368">
    <property type="entry name" value="RNase_PH_RRP45"/>
    <property type="match status" value="1"/>
</dbReference>
<dbReference type="AlphaFoldDB" id="A0A1Y1X160"/>
<dbReference type="InterPro" id="IPR036345">
    <property type="entry name" value="ExoRNase_PH_dom2_sf"/>
</dbReference>
<keyword evidence="5" id="KW-0963">Cytoplasm</keyword>
<feature type="domain" description="Exoribonuclease phosphorolytic" evidence="12">
    <location>
        <begin position="190"/>
        <end position="256"/>
    </location>
</feature>
<protein>
    <recommendedName>
        <fullName evidence="4">Exosome complex component RRP45</fullName>
    </recommendedName>
    <alternativeName>
        <fullName evidence="10">Ribosomal RNA-processing protein 45</fullName>
    </alternativeName>
</protein>
<dbReference type="GO" id="GO:0034476">
    <property type="term" value="P:U5 snRNA 3'-end processing"/>
    <property type="evidence" value="ECO:0007669"/>
    <property type="project" value="EnsemblFungi"/>
</dbReference>
<dbReference type="InterPro" id="IPR020568">
    <property type="entry name" value="Ribosomal_Su5_D2-typ_SF"/>
</dbReference>
<dbReference type="InterPro" id="IPR033100">
    <property type="entry name" value="Rrp45"/>
</dbReference>
<gene>
    <name evidence="13" type="ORF">BCR32DRAFT_183749</name>
</gene>
<name>A0A1Y1X160_9FUNG</name>
<dbReference type="EMBL" id="MCFG01000172">
    <property type="protein sequence ID" value="ORX79540.1"/>
    <property type="molecule type" value="Genomic_DNA"/>
</dbReference>
<evidence type="ECO:0000256" key="8">
    <source>
        <dbReference type="ARBA" id="ARBA00022884"/>
    </source>
</evidence>
<comment type="subcellular location">
    <subcellularLocation>
        <location evidence="1">Cytoplasm</location>
    </subcellularLocation>
    <subcellularLocation>
        <location evidence="2">Nucleus</location>
        <location evidence="2">Nucleolus</location>
    </subcellularLocation>
</comment>
<evidence type="ECO:0000256" key="2">
    <source>
        <dbReference type="ARBA" id="ARBA00004604"/>
    </source>
</evidence>
<dbReference type="PANTHER" id="PTHR11097">
    <property type="entry name" value="EXOSOME COMPLEX EXONUCLEASE RIBOSOMAL RNA PROCESSING PROTEIN"/>
    <property type="match status" value="1"/>
</dbReference>
<comment type="caution">
    <text evidence="13">The sequence shown here is derived from an EMBL/GenBank/DDBJ whole genome shotgun (WGS) entry which is preliminary data.</text>
</comment>
<dbReference type="InterPro" id="IPR015847">
    <property type="entry name" value="ExoRNase_PH_dom2"/>
</dbReference>
<proteinExistence type="inferred from homology"/>